<keyword evidence="3" id="KW-1185">Reference proteome</keyword>
<dbReference type="PANTHER" id="PTHR22916:SF3">
    <property type="entry name" value="UDP-GLCNAC:BETAGAL BETA-1,3-N-ACETYLGLUCOSAMINYLTRANSFERASE-LIKE PROTEIN 1"/>
    <property type="match status" value="1"/>
</dbReference>
<dbReference type="Pfam" id="PF00535">
    <property type="entry name" value="Glycos_transf_2"/>
    <property type="match status" value="1"/>
</dbReference>
<dbReference type="Gene3D" id="3.90.550.10">
    <property type="entry name" value="Spore Coat Polysaccharide Biosynthesis Protein SpsA, Chain A"/>
    <property type="match status" value="1"/>
</dbReference>
<feature type="domain" description="Glycosyltransferase 2-like" evidence="1">
    <location>
        <begin position="657"/>
        <end position="786"/>
    </location>
</feature>
<proteinExistence type="predicted"/>
<dbReference type="CDD" id="cd00761">
    <property type="entry name" value="Glyco_tranf_GTA_type"/>
    <property type="match status" value="1"/>
</dbReference>
<sequence length="908" mass="106861">MMIKKLFTETIIKRKISILKKSVVLCGKNKDYESIYNLLSEIDEKVFLSDSKYLVFLSHNNFIKFVNHASIFFLQEEMYDKYFLCFTFSLRIRSRQKQNLNVAIETCIKKWRLDMLIHFSSIAYDAYKHTRYLALKSLALNIVSEKVSESSGVRESIEVFKKNGRLKSFYLYYIKNKVFLDKEYHTSIYTFIKKGMNDPLISEFIGNYFTKVKDIPVKFDIRLVDLYIFVASDLRYNKFGLCIDCIYNVKDQLPDSEQRNLLVSIQKMDFSINFTHLKMSYMQLRLAYSRYIFIKILSEKVNFKDRHEFVDFFVDDIKHWKSTAFISKVFSLFFHLKLYSDLILLNSFLPDNLKSTPTIFNYYIGSLRYEDRIDVAYSELNSSSEVIPVYIKLSQRYYLAKYEKDYTKALSFARQVFNLVDCRSKLKWAFKIVEVYCAEGDFDEAFKFVSTFSDSSFPLLSFVHFKKGTLSEIEFDLLQSVSVDKGNEANYYYLAYLYCERKEYAKAKKYSRLSVDCNQSLRNCLLYVLILINVERDFASCINFIDQYRLDQDVTFAKYYVFSLLNIGLTFEAKNYLKEKEEIFFKSPNGSLELKLFSSNLARLCGDYEESFELFSSIFNSSFRCFTTNDNKEYSPSVEFLNSSALINVDESLPLISVIMTNFGWSKYTPIAIDSILKQTYHNLELVIVDDRSDKTAFRKLSRYIRKLKDNRVTLIRLKKNSGTYRAKNEGLSIVKGDFITFQDSDDWSHPKRLMEQYLVLIKNKKQSAVLTQYLRVNPMGEIHFQNSQIFRKAFITLMVKRSVIKQLGFFDSVRTSADSELIHRIEAYTGTSIGVINSPLYIASYHDRSLTSYGPFSLDPILGVVGYRKEYLFNFKKWHSKIKIGFSPYIEKWHQERNFPCPNPMLK</sequence>
<reference evidence="2" key="1">
    <citation type="submission" date="2022-01" db="EMBL/GenBank/DDBJ databases">
        <title>Whole genome-based taxonomy of the Shewanellaceae.</title>
        <authorList>
            <person name="Martin-Rodriguez A.J."/>
        </authorList>
    </citation>
    <scope>NUCLEOTIDE SEQUENCE</scope>
    <source>
        <strain evidence="2">DSM 16422</strain>
    </source>
</reference>
<accession>A0A9X1ZIG7</accession>
<evidence type="ECO:0000313" key="2">
    <source>
        <dbReference type="EMBL" id="MCL1142328.1"/>
    </source>
</evidence>
<dbReference type="SUPFAM" id="SSF53448">
    <property type="entry name" value="Nucleotide-diphospho-sugar transferases"/>
    <property type="match status" value="1"/>
</dbReference>
<dbReference type="InterPro" id="IPR029044">
    <property type="entry name" value="Nucleotide-diphossugar_trans"/>
</dbReference>
<dbReference type="EMBL" id="JAKIKP010000003">
    <property type="protein sequence ID" value="MCL1142328.1"/>
    <property type="molecule type" value="Genomic_DNA"/>
</dbReference>
<dbReference type="GO" id="GO:0016758">
    <property type="term" value="F:hexosyltransferase activity"/>
    <property type="evidence" value="ECO:0007669"/>
    <property type="project" value="UniProtKB-ARBA"/>
</dbReference>
<evidence type="ECO:0000259" key="1">
    <source>
        <dbReference type="Pfam" id="PF00535"/>
    </source>
</evidence>
<dbReference type="PANTHER" id="PTHR22916">
    <property type="entry name" value="GLYCOSYLTRANSFERASE"/>
    <property type="match status" value="1"/>
</dbReference>
<dbReference type="Gene3D" id="1.25.40.10">
    <property type="entry name" value="Tetratricopeptide repeat domain"/>
    <property type="match status" value="1"/>
</dbReference>
<gene>
    <name evidence="2" type="ORF">L2672_06420</name>
</gene>
<protein>
    <submittedName>
        <fullName evidence="2">Glycosyltransferase family 2 protein</fullName>
    </submittedName>
</protein>
<dbReference type="RefSeq" id="WP_248995004.1">
    <property type="nucleotide sequence ID" value="NZ_JAKIKP010000003.1"/>
</dbReference>
<dbReference type="AlphaFoldDB" id="A0A9X1ZIG7"/>
<dbReference type="InterPro" id="IPR011990">
    <property type="entry name" value="TPR-like_helical_dom_sf"/>
</dbReference>
<comment type="caution">
    <text evidence="2">The sequence shown here is derived from an EMBL/GenBank/DDBJ whole genome shotgun (WGS) entry which is preliminary data.</text>
</comment>
<organism evidence="2 3">
    <name type="scientific">Shewanella gaetbuli</name>
    <dbReference type="NCBI Taxonomy" id="220752"/>
    <lineage>
        <taxon>Bacteria</taxon>
        <taxon>Pseudomonadati</taxon>
        <taxon>Pseudomonadota</taxon>
        <taxon>Gammaproteobacteria</taxon>
        <taxon>Alteromonadales</taxon>
        <taxon>Shewanellaceae</taxon>
        <taxon>Shewanella</taxon>
    </lineage>
</organism>
<name>A0A9X1ZIG7_9GAMM</name>
<dbReference type="InterPro" id="IPR001173">
    <property type="entry name" value="Glyco_trans_2-like"/>
</dbReference>
<dbReference type="Proteomes" id="UP001139333">
    <property type="component" value="Unassembled WGS sequence"/>
</dbReference>
<evidence type="ECO:0000313" key="3">
    <source>
        <dbReference type="Proteomes" id="UP001139333"/>
    </source>
</evidence>
<dbReference type="SUPFAM" id="SSF81901">
    <property type="entry name" value="HCP-like"/>
    <property type="match status" value="1"/>
</dbReference>